<keyword evidence="2" id="KW-1185">Reference proteome</keyword>
<dbReference type="InterPro" id="IPR026988">
    <property type="entry name" value="YaaC-like"/>
</dbReference>
<evidence type="ECO:0000313" key="2">
    <source>
        <dbReference type="Proteomes" id="UP001566204"/>
    </source>
</evidence>
<sequence>MTEIEKKYGFPVFCDLTDNVYLGNSKKLIISDIWSFWDYVIKKKSYEQPFMCSLLEQAKHFYETAENSPMKSKPLLYYYSFLNLAKVMINIEKNYGSSKRYMHGIKEDNKNHFHNSDIIINPKKVSVINVSAELLEVFDGNIISTDTTINVKSYLSQCVGIHRAYSEIYKTPETLYKLSKIILYKERGRKLGIKAEVQCNSSSATQLIALGYNIVQENDKYFWIQEIVKPTSSITRNDYYNLATILKDLGIWYYIGNSGYTYYISTNTQCRYKPEIIIYNTMFYLGSITRYNPYLFDKMFSDKEQWMVSEFLTTQPKQFLYLATAKILGQSILKAYTSF</sequence>
<comment type="caution">
    <text evidence="1">The sequence shown here is derived from an EMBL/GenBank/DDBJ whole genome shotgun (WGS) entry which is preliminary data.</text>
</comment>
<dbReference type="Proteomes" id="UP001566204">
    <property type="component" value="Unassembled WGS sequence"/>
</dbReference>
<name>A0ABV4H9X6_9SPHI</name>
<proteinExistence type="predicted"/>
<organism evidence="1 2">
    <name type="scientific">Sphingobacterium thalpophilum</name>
    <dbReference type="NCBI Taxonomy" id="259"/>
    <lineage>
        <taxon>Bacteria</taxon>
        <taxon>Pseudomonadati</taxon>
        <taxon>Bacteroidota</taxon>
        <taxon>Sphingobacteriia</taxon>
        <taxon>Sphingobacteriales</taxon>
        <taxon>Sphingobacteriaceae</taxon>
        <taxon>Sphingobacterium</taxon>
    </lineage>
</organism>
<gene>
    <name evidence="1" type="ORF">ABTW24_05575</name>
</gene>
<accession>A0ABV4H9X6</accession>
<protein>
    <submittedName>
        <fullName evidence="1">YaaC family protein</fullName>
    </submittedName>
</protein>
<dbReference type="Pfam" id="PF14175">
    <property type="entry name" value="YaaC"/>
    <property type="match status" value="1"/>
</dbReference>
<evidence type="ECO:0000313" key="1">
    <source>
        <dbReference type="EMBL" id="MEZ0451057.1"/>
    </source>
</evidence>
<dbReference type="EMBL" id="JBEOQB010000001">
    <property type="protein sequence ID" value="MEZ0451057.1"/>
    <property type="molecule type" value="Genomic_DNA"/>
</dbReference>
<reference evidence="1 2" key="1">
    <citation type="submission" date="2024-06" db="EMBL/GenBank/DDBJ databases">
        <title>Soil Sphingobacterium thalpophilum.</title>
        <authorList>
            <person name="Yang J."/>
            <person name="Li J."/>
        </authorList>
    </citation>
    <scope>NUCLEOTIDE SEQUENCE [LARGE SCALE GENOMIC DNA]</scope>
    <source>
        <strain evidence="1 2">22g91tb</strain>
    </source>
</reference>
<dbReference type="RefSeq" id="WP_370481107.1">
    <property type="nucleotide sequence ID" value="NZ_JBEOQA010000001.1"/>
</dbReference>